<feature type="region of interest" description="Disordered" evidence="1">
    <location>
        <begin position="101"/>
        <end position="124"/>
    </location>
</feature>
<feature type="compositionally biased region" description="Polar residues" evidence="1">
    <location>
        <begin position="455"/>
        <end position="474"/>
    </location>
</feature>
<dbReference type="InterPro" id="IPR036361">
    <property type="entry name" value="SAP_dom_sf"/>
</dbReference>
<organism evidence="2 3">
    <name type="scientific">Phakopsora pachyrhizi</name>
    <name type="common">Asian soybean rust disease fungus</name>
    <dbReference type="NCBI Taxonomy" id="170000"/>
    <lineage>
        <taxon>Eukaryota</taxon>
        <taxon>Fungi</taxon>
        <taxon>Dikarya</taxon>
        <taxon>Basidiomycota</taxon>
        <taxon>Pucciniomycotina</taxon>
        <taxon>Pucciniomycetes</taxon>
        <taxon>Pucciniales</taxon>
        <taxon>Phakopsoraceae</taxon>
        <taxon>Phakopsora</taxon>
    </lineage>
</organism>
<dbReference type="Proteomes" id="UP001153365">
    <property type="component" value="Unassembled WGS sequence"/>
</dbReference>
<evidence type="ECO:0008006" key="4">
    <source>
        <dbReference type="Google" id="ProtNLM"/>
    </source>
</evidence>
<keyword evidence="3" id="KW-1185">Reference proteome</keyword>
<feature type="compositionally biased region" description="Low complexity" evidence="1">
    <location>
        <begin position="302"/>
        <end position="314"/>
    </location>
</feature>
<dbReference type="EMBL" id="CALTRL010002620">
    <property type="protein sequence ID" value="CAH7676266.1"/>
    <property type="molecule type" value="Genomic_DNA"/>
</dbReference>
<evidence type="ECO:0000313" key="2">
    <source>
        <dbReference type="EMBL" id="CAH7676266.1"/>
    </source>
</evidence>
<feature type="region of interest" description="Disordered" evidence="1">
    <location>
        <begin position="1052"/>
        <end position="1075"/>
    </location>
</feature>
<feature type="compositionally biased region" description="Polar residues" evidence="1">
    <location>
        <begin position="227"/>
        <end position="242"/>
    </location>
</feature>
<feature type="region of interest" description="Disordered" evidence="1">
    <location>
        <begin position="455"/>
        <end position="476"/>
    </location>
</feature>
<dbReference type="CDD" id="cd12935">
    <property type="entry name" value="LEM_like"/>
    <property type="match status" value="1"/>
</dbReference>
<evidence type="ECO:0000256" key="1">
    <source>
        <dbReference type="SAM" id="MobiDB-lite"/>
    </source>
</evidence>
<feature type="region of interest" description="Disordered" evidence="1">
    <location>
        <begin position="302"/>
        <end position="333"/>
    </location>
</feature>
<comment type="caution">
    <text evidence="2">The sequence shown here is derived from an EMBL/GenBank/DDBJ whole genome shotgun (WGS) entry which is preliminary data.</text>
</comment>
<sequence>MQDDNLTQKYKSSSNLTIPEIKSHLLEKKIPFKHSFHHLTKIRKRKNQEDDNNLLTVPQLKEFLKKNGIKFRANASRLSLVKLYEDHIAQGDSNCRKRLRYNSLTTKDPSSSLKNENSKEKAPHKVDAIIGEPPSEEGITRAPKVSVLAQPTVEGLTLNNNLLELNPNIVQNNQGKPVPPHLSSKNVQLLPSLSSSSRDLVPDVSSRSLAVKTNIGANLPHHEAQISGPSTLQAKEFSSTSPRVPVIANQHQHHAQSVEQSQSQGDTAGVGENGQQGQAPVGSNIISSKKVRWSFPEIKPAPSYSTSEYPSSSSQDVSAEKSKSKSSKSSVLDPSRTGLYCLTTLAKIFKQYIKEQKSLNANFGIALSKDSIKACKDTKASENPPLKGLPQSEVFSKSNLSLESTDQDNSILHQPSVKEGLGKPPKVTVIALPTAEDLVFINDVPEVNPNTCPLSQDESTQPLLSPGSSASNKTAKVLPRISARETNIIANLPHEKAPISGPSTLQAEDFSPTSPQVITLQHQHHAQSDEQSHSKGGTVVSNLVRRREPKYTRFDLSGLDAGQLKYLLKKAGINYQGNSRHSTLLKLCKLFLAKQHSKNSHHNKHSCIELSQSLNSSNLSQQSIPVPPGCPVASSCKSPPSEIQNFVEFNQPISNTQGLSENTQSFLPLLSTKRDLAEFKWPRPSLLSVDEIKTYLRNNNVEFSEDDSFETLAKCYCSMVETLRSCYPFKKRRLNRNSAKQPRYRQTFCSTPYLSASTSTTIDPSPQQPLNKTNCADVQQLLGMQASNSINMPIDQSSTADVLDSEKEEDILVTRICSTKGKAHKYPVIYETDDEFPSREDSRVFIPSQSASNNTNPLISGSEEGKLIENQLVSNNISELKSSKLQFSCQEYQSDHKQLVNIKNNSEKVLSKTVTTKNNGHEDDQIDNNGCVQDKTSDDNNECNTSLNKEIHHSVEDVKCNDNELNLNCSTLQQSQPNLEHNAIENITQENAQSRGLELFDDFPSSSCLTVAQMKTCLDKHSVRYKSRDWKTQIVELYDAMRAQKLSCCSQKGPNIESPENLETEVSTSQPAPPNLPKLLFSKSVSNVKSNQQYSPMQISTKQDPDSSIHSAMESITYKIKKQVSPPKGSFLDQYMPDDNNLSEVSRWQNAVPHSLFKDSHDDCTSSAEILRSFNFHAGKSTAIFGQILDKMNDMVETLEDLSISFSGFNINKDGKHRPGPSRNNHIPQRGWFPQLIRQHIATLLGLKDGGLPKPHDENNQLQMDVDDEEQDSDEDPCYPYPGGPGHTNATPQTLSIMWRMMNEAGIKSFQPDFSQPCNSPYNNCLLDLSVKIFFGIESVRSAIDLHVTQPLRRRFWEENIWSNDKFTQQEKKLCCNSRLTNLRRSRLATLSQFNSLLGLIPVVRECCSDDETDTEVVQPIQSSYSKHKPKECVARKLPWRHPRVTRLIVALDKIKLKESESSSRGSSGAASRLRHQVEFPPISQLQLPSRIHKCCFDDHWLSSQPQYCIDALKLHSKTDVKEMIHRLETEIIISNFYILF</sequence>
<feature type="compositionally biased region" description="Polar residues" evidence="1">
    <location>
        <begin position="255"/>
        <end position="266"/>
    </location>
</feature>
<feature type="region of interest" description="Disordered" evidence="1">
    <location>
        <begin position="1266"/>
        <end position="1288"/>
    </location>
</feature>
<dbReference type="Gene3D" id="1.10.720.30">
    <property type="entry name" value="SAP domain"/>
    <property type="match status" value="1"/>
</dbReference>
<gene>
    <name evidence="2" type="ORF">PPACK8108_LOCUS11370</name>
</gene>
<evidence type="ECO:0000313" key="3">
    <source>
        <dbReference type="Proteomes" id="UP001153365"/>
    </source>
</evidence>
<feature type="region of interest" description="Disordered" evidence="1">
    <location>
        <begin position="220"/>
        <end position="283"/>
    </location>
</feature>
<name>A0AAV0B3A3_PHAPC</name>
<feature type="compositionally biased region" description="Acidic residues" evidence="1">
    <location>
        <begin position="1266"/>
        <end position="1277"/>
    </location>
</feature>
<reference evidence="2" key="1">
    <citation type="submission" date="2022-06" db="EMBL/GenBank/DDBJ databases">
        <authorList>
            <consortium name="SYNGENTA / RWTH Aachen University"/>
        </authorList>
    </citation>
    <scope>NUCLEOTIDE SEQUENCE</scope>
</reference>
<proteinExistence type="predicted"/>
<protein>
    <recommendedName>
        <fullName evidence="4">SAP domain-containing protein</fullName>
    </recommendedName>
</protein>
<accession>A0AAV0B3A3</accession>